<evidence type="ECO:0000256" key="4">
    <source>
        <dbReference type="ARBA" id="ARBA00023002"/>
    </source>
</evidence>
<gene>
    <name evidence="7" type="ORF">MU846_04695</name>
</gene>
<feature type="domain" description="Glucose-methanol-choline oxidoreductase C-terminal" evidence="6">
    <location>
        <begin position="395"/>
        <end position="525"/>
    </location>
</feature>
<feature type="domain" description="Glucose-methanol-choline oxidoreductase N-terminal" evidence="5">
    <location>
        <begin position="89"/>
        <end position="306"/>
    </location>
</feature>
<evidence type="ECO:0000259" key="6">
    <source>
        <dbReference type="Pfam" id="PF05199"/>
    </source>
</evidence>
<keyword evidence="3" id="KW-0274">FAD</keyword>
<dbReference type="SUPFAM" id="SSF51905">
    <property type="entry name" value="FAD/NAD(P)-binding domain"/>
    <property type="match status" value="1"/>
</dbReference>
<dbReference type="PANTHER" id="PTHR46056">
    <property type="entry name" value="LONG-CHAIN-ALCOHOL OXIDASE"/>
    <property type="match status" value="1"/>
</dbReference>
<keyword evidence="8" id="KW-1185">Reference proteome</keyword>
<evidence type="ECO:0000256" key="2">
    <source>
        <dbReference type="ARBA" id="ARBA00022630"/>
    </source>
</evidence>
<dbReference type="InterPro" id="IPR036188">
    <property type="entry name" value="FAD/NAD-bd_sf"/>
</dbReference>
<dbReference type="InterPro" id="IPR000172">
    <property type="entry name" value="GMC_OxRdtase_N"/>
</dbReference>
<dbReference type="Pfam" id="PF05199">
    <property type="entry name" value="GMC_oxred_C"/>
    <property type="match status" value="1"/>
</dbReference>
<dbReference type="Gene3D" id="3.50.50.60">
    <property type="entry name" value="FAD/NAD(P)-binding domain"/>
    <property type="match status" value="2"/>
</dbReference>
<comment type="similarity">
    <text evidence="1">Belongs to the GMC oxidoreductase family.</text>
</comment>
<dbReference type="Proteomes" id="UP001165524">
    <property type="component" value="Unassembled WGS sequence"/>
</dbReference>
<dbReference type="EMBL" id="JALKII010000002">
    <property type="protein sequence ID" value="MCK0537001.1"/>
    <property type="molecule type" value="Genomic_DNA"/>
</dbReference>
<sequence>MKQDLSQLTIQGIPDPWQLGARDGWHIIDGAALEQDLTLEGDVVIVGTGAGGGVSAEILTQAGLKVILIEAGRLKSSDAFNMDEAEAYRDLYQEGGTRTTKDAGISILQGRAVGGTTVVNWTSSFRTPDQTLTHWQQAHGVEGMSPEQMAPWFERMEKRLNVERWLMPPNANNDVIRRGAEKLGWHWDAIPRNVNGCWNIGYCGTGCPTNAKMSMLVTTLPEAMKAGATLLHSTEAVTLAHDGTRVTAVNCQAMGTDRQPTGRRVTVHAPTVIVAGGGINTPGLLLRSKVPDPHQRVGQRTTLHVVSCAFGIFEDEVAGYYGAPQSLYSDEFVWRDGVTGKVGYKLEALPVHPGITSALLDTFGDRLHEEMAAMPNLAVSLALMRDGFNDANPGGTVELRADGTPVVDYPISDYLLEGARHSLLSQVEMLFAAGARQVRARHSDARMQGSWAEARDAINQYTFAPHYVPFGCAHVMGGCAMGSDEKVAVAHSDGRYRHLDNLYLFDASVFPTSIGANPQLSIYAVTARNASLLAEKLRPGHQAG</sequence>
<dbReference type="Pfam" id="PF00732">
    <property type="entry name" value="GMC_oxred_N"/>
    <property type="match status" value="1"/>
</dbReference>
<accession>A0ABT0E5A1</accession>
<evidence type="ECO:0000256" key="3">
    <source>
        <dbReference type="ARBA" id="ARBA00022827"/>
    </source>
</evidence>
<name>A0ABT0E5A1_9GAMM</name>
<evidence type="ECO:0000313" key="7">
    <source>
        <dbReference type="EMBL" id="MCK0537001.1"/>
    </source>
</evidence>
<protein>
    <submittedName>
        <fullName evidence="7">GMC family oxidoreductase</fullName>
    </submittedName>
</protein>
<reference evidence="7" key="1">
    <citation type="submission" date="2022-04" db="EMBL/GenBank/DDBJ databases">
        <title>Alcanivorax sp. CY1518 draft genome sequence.</title>
        <authorList>
            <person name="Zhao G."/>
            <person name="An M."/>
        </authorList>
    </citation>
    <scope>NUCLEOTIDE SEQUENCE</scope>
    <source>
        <strain evidence="7">CY1518</strain>
    </source>
</reference>
<comment type="caution">
    <text evidence="7">The sequence shown here is derived from an EMBL/GenBank/DDBJ whole genome shotgun (WGS) entry which is preliminary data.</text>
</comment>
<proteinExistence type="inferred from homology"/>
<evidence type="ECO:0000256" key="1">
    <source>
        <dbReference type="ARBA" id="ARBA00010790"/>
    </source>
</evidence>
<organism evidence="7 8">
    <name type="scientific">Alcanivorax quisquiliarum</name>
    <dbReference type="NCBI Taxonomy" id="2933565"/>
    <lineage>
        <taxon>Bacteria</taxon>
        <taxon>Pseudomonadati</taxon>
        <taxon>Pseudomonadota</taxon>
        <taxon>Gammaproteobacteria</taxon>
        <taxon>Oceanospirillales</taxon>
        <taxon>Alcanivoracaceae</taxon>
        <taxon>Alcanivorax</taxon>
    </lineage>
</organism>
<dbReference type="PANTHER" id="PTHR46056:SF12">
    <property type="entry name" value="LONG-CHAIN-ALCOHOL OXIDASE"/>
    <property type="match status" value="1"/>
</dbReference>
<evidence type="ECO:0000313" key="8">
    <source>
        <dbReference type="Proteomes" id="UP001165524"/>
    </source>
</evidence>
<dbReference type="InterPro" id="IPR007867">
    <property type="entry name" value="GMC_OxRtase_C"/>
</dbReference>
<dbReference type="RefSeq" id="WP_246949014.1">
    <property type="nucleotide sequence ID" value="NZ_JALKII010000002.1"/>
</dbReference>
<evidence type="ECO:0000259" key="5">
    <source>
        <dbReference type="Pfam" id="PF00732"/>
    </source>
</evidence>
<keyword evidence="2" id="KW-0285">Flavoprotein</keyword>
<keyword evidence="4" id="KW-0560">Oxidoreductase</keyword>